<reference evidence="1" key="1">
    <citation type="submission" date="2021-07" db="EMBL/GenBank/DDBJ databases">
        <title>Complete genome sequences of four Thermus thermophilus strains isolated from Arima Hot Spring in Japan.</title>
        <authorList>
            <person name="Tomariguchi N."/>
            <person name="Ueno Y."/>
            <person name="Miyazaki K."/>
        </authorList>
    </citation>
    <scope>NUCLEOTIDE SEQUENCE</scope>
    <source>
        <strain evidence="1">AA1-1</strain>
    </source>
</reference>
<gene>
    <name evidence="1" type="ORF">TthAA11_14930</name>
</gene>
<dbReference type="Proteomes" id="UP000825379">
    <property type="component" value="Chromosome"/>
</dbReference>
<name>A0AAD1KUK8_THETH</name>
<dbReference type="EMBL" id="AP024926">
    <property type="protein sequence ID" value="BCZ87311.1"/>
    <property type="molecule type" value="Genomic_DNA"/>
</dbReference>
<sequence>MALGLYWYAERYGLAVGYPPFLPVFYWKYTGEAEYPVRVTGLYDALKVKVSGRLEEGRLRVVLLRDGRKVGERSYGGAFQDEVRFGVSPGAYLLRFELQGAKGQVRYDWVTTKFAP</sequence>
<accession>A0AAD1KUK8</accession>
<organism evidence="1 2">
    <name type="scientific">Thermus thermophilus</name>
    <dbReference type="NCBI Taxonomy" id="274"/>
    <lineage>
        <taxon>Bacteria</taxon>
        <taxon>Thermotogati</taxon>
        <taxon>Deinococcota</taxon>
        <taxon>Deinococci</taxon>
        <taxon>Thermales</taxon>
        <taxon>Thermaceae</taxon>
        <taxon>Thermus</taxon>
    </lineage>
</organism>
<evidence type="ECO:0000313" key="2">
    <source>
        <dbReference type="Proteomes" id="UP000825379"/>
    </source>
</evidence>
<protein>
    <submittedName>
        <fullName evidence="1">Uncharacterized protein</fullName>
    </submittedName>
</protein>
<proteinExistence type="predicted"/>
<evidence type="ECO:0000313" key="1">
    <source>
        <dbReference type="EMBL" id="BCZ87311.1"/>
    </source>
</evidence>
<dbReference type="AlphaFoldDB" id="A0AAD1KUK8"/>